<sequence>MRSSHFLSLSPSPTPSLSSPQPPIRFLSAHAHTTTVPPIHQSLRHIYALLSYKALMHHPLPTSTSPRRGHTTFGSSPPLANANSSLRLTGQLNDTNATDATKSTCKHED</sequence>
<evidence type="ECO:0000256" key="1">
    <source>
        <dbReference type="SAM" id="MobiDB-lite"/>
    </source>
</evidence>
<keyword evidence="3" id="KW-1185">Reference proteome</keyword>
<feature type="region of interest" description="Disordered" evidence="1">
    <location>
        <begin position="58"/>
        <end position="109"/>
    </location>
</feature>
<dbReference type="EMBL" id="UYWX01000167">
    <property type="protein sequence ID" value="VDM17379.1"/>
    <property type="molecule type" value="Genomic_DNA"/>
</dbReference>
<feature type="compositionally biased region" description="Low complexity" evidence="1">
    <location>
        <begin position="1"/>
        <end position="19"/>
    </location>
</feature>
<gene>
    <name evidence="2" type="ORF">TTAC_LOCUS1050</name>
</gene>
<reference evidence="2 3" key="2">
    <citation type="submission" date="2018-11" db="EMBL/GenBank/DDBJ databases">
        <authorList>
            <consortium name="Pathogen Informatics"/>
        </authorList>
    </citation>
    <scope>NUCLEOTIDE SEQUENCE [LARGE SCALE GENOMIC DNA]</scope>
</reference>
<evidence type="ECO:0000313" key="2">
    <source>
        <dbReference type="EMBL" id="VDM17379.1"/>
    </source>
</evidence>
<feature type="compositionally biased region" description="Polar residues" evidence="1">
    <location>
        <begin position="81"/>
        <end position="103"/>
    </location>
</feature>
<evidence type="ECO:0000313" key="3">
    <source>
        <dbReference type="Proteomes" id="UP000274429"/>
    </source>
</evidence>
<evidence type="ECO:0000313" key="4">
    <source>
        <dbReference type="WBParaSite" id="TTAC_0000104901-mRNA-1"/>
    </source>
</evidence>
<name>A0A0R3WK22_HYDTA</name>
<proteinExistence type="predicted"/>
<feature type="region of interest" description="Disordered" evidence="1">
    <location>
        <begin position="1"/>
        <end position="25"/>
    </location>
</feature>
<protein>
    <submittedName>
        <fullName evidence="2 4">Uncharacterized protein</fullName>
    </submittedName>
</protein>
<dbReference type="Proteomes" id="UP000274429">
    <property type="component" value="Unassembled WGS sequence"/>
</dbReference>
<dbReference type="AlphaFoldDB" id="A0A0R3WK22"/>
<reference evidence="4" key="1">
    <citation type="submission" date="2017-02" db="UniProtKB">
        <authorList>
            <consortium name="WormBaseParasite"/>
        </authorList>
    </citation>
    <scope>IDENTIFICATION</scope>
</reference>
<accession>A0A0R3WK22</accession>
<organism evidence="4">
    <name type="scientific">Hydatigena taeniaeformis</name>
    <name type="common">Feline tapeworm</name>
    <name type="synonym">Taenia taeniaeformis</name>
    <dbReference type="NCBI Taxonomy" id="6205"/>
    <lineage>
        <taxon>Eukaryota</taxon>
        <taxon>Metazoa</taxon>
        <taxon>Spiralia</taxon>
        <taxon>Lophotrochozoa</taxon>
        <taxon>Platyhelminthes</taxon>
        <taxon>Cestoda</taxon>
        <taxon>Eucestoda</taxon>
        <taxon>Cyclophyllidea</taxon>
        <taxon>Taeniidae</taxon>
        <taxon>Hydatigera</taxon>
    </lineage>
</organism>
<dbReference type="WBParaSite" id="TTAC_0000104901-mRNA-1">
    <property type="protein sequence ID" value="TTAC_0000104901-mRNA-1"/>
    <property type="gene ID" value="TTAC_0000104901"/>
</dbReference>